<dbReference type="InterPro" id="IPR036890">
    <property type="entry name" value="HATPase_C_sf"/>
</dbReference>
<dbReference type="FunFam" id="1.10.287.130:FF:000001">
    <property type="entry name" value="Two-component sensor histidine kinase"/>
    <property type="match status" value="1"/>
</dbReference>
<dbReference type="EC" id="2.7.13.3" evidence="3"/>
<organism evidence="11 12">
    <name type="scientific">Megamonas hypermegale</name>
    <dbReference type="NCBI Taxonomy" id="158847"/>
    <lineage>
        <taxon>Bacteria</taxon>
        <taxon>Bacillati</taxon>
        <taxon>Bacillota</taxon>
        <taxon>Negativicutes</taxon>
        <taxon>Selenomonadales</taxon>
        <taxon>Selenomonadaceae</taxon>
        <taxon>Megamonas</taxon>
    </lineage>
</organism>
<keyword evidence="8 9" id="KW-0472">Membrane</keyword>
<evidence type="ECO:0000313" key="11">
    <source>
        <dbReference type="EMBL" id="SNV04503.1"/>
    </source>
</evidence>
<keyword evidence="5 11" id="KW-0808">Transferase</keyword>
<evidence type="ECO:0000256" key="5">
    <source>
        <dbReference type="ARBA" id="ARBA00022679"/>
    </source>
</evidence>
<dbReference type="InterPro" id="IPR036097">
    <property type="entry name" value="HisK_dim/P_sf"/>
</dbReference>
<dbReference type="GO" id="GO:0000155">
    <property type="term" value="F:phosphorelay sensor kinase activity"/>
    <property type="evidence" value="ECO:0007669"/>
    <property type="project" value="InterPro"/>
</dbReference>
<evidence type="ECO:0000256" key="9">
    <source>
        <dbReference type="SAM" id="Phobius"/>
    </source>
</evidence>
<dbReference type="FunFam" id="3.30.565.10:FF:000006">
    <property type="entry name" value="Sensor histidine kinase WalK"/>
    <property type="match status" value="1"/>
</dbReference>
<dbReference type="PANTHER" id="PTHR43711:SF1">
    <property type="entry name" value="HISTIDINE KINASE 1"/>
    <property type="match status" value="1"/>
</dbReference>
<dbReference type="EMBL" id="LT906446">
    <property type="protein sequence ID" value="SNV04503.1"/>
    <property type="molecule type" value="Genomic_DNA"/>
</dbReference>
<dbReference type="PROSITE" id="PS50109">
    <property type="entry name" value="HIS_KIN"/>
    <property type="match status" value="1"/>
</dbReference>
<keyword evidence="9" id="KW-0812">Transmembrane</keyword>
<evidence type="ECO:0000256" key="7">
    <source>
        <dbReference type="ARBA" id="ARBA00023012"/>
    </source>
</evidence>
<dbReference type="CDD" id="cd00075">
    <property type="entry name" value="HATPase"/>
    <property type="match status" value="1"/>
</dbReference>
<evidence type="ECO:0000256" key="3">
    <source>
        <dbReference type="ARBA" id="ARBA00012438"/>
    </source>
</evidence>
<dbReference type="InterPro" id="IPR003594">
    <property type="entry name" value="HATPase_dom"/>
</dbReference>
<keyword evidence="9" id="KW-1133">Transmembrane helix</keyword>
<dbReference type="GeneID" id="78507979"/>
<dbReference type="SUPFAM" id="SSF47384">
    <property type="entry name" value="Homodimeric domain of signal transducing histidine kinase"/>
    <property type="match status" value="1"/>
</dbReference>
<gene>
    <name evidence="11" type="primary">phoR_2</name>
    <name evidence="11" type="ORF">SAMEA4364220_01994</name>
</gene>
<dbReference type="InterPro" id="IPR050736">
    <property type="entry name" value="Sensor_HK_Regulatory"/>
</dbReference>
<dbReference type="GO" id="GO:0016020">
    <property type="term" value="C:membrane"/>
    <property type="evidence" value="ECO:0007669"/>
    <property type="project" value="UniProtKB-SubCell"/>
</dbReference>
<feature type="transmembrane region" description="Helical" evidence="9">
    <location>
        <begin position="171"/>
        <end position="190"/>
    </location>
</feature>
<keyword evidence="12" id="KW-1185">Reference proteome</keyword>
<dbReference type="SUPFAM" id="SSF55874">
    <property type="entry name" value="ATPase domain of HSP90 chaperone/DNA topoisomerase II/histidine kinase"/>
    <property type="match status" value="1"/>
</dbReference>
<evidence type="ECO:0000256" key="4">
    <source>
        <dbReference type="ARBA" id="ARBA00022553"/>
    </source>
</evidence>
<comment type="catalytic activity">
    <reaction evidence="1">
        <text>ATP + protein L-histidine = ADP + protein N-phospho-L-histidine.</text>
        <dbReference type="EC" id="2.7.13.3"/>
    </reaction>
</comment>
<dbReference type="PANTHER" id="PTHR43711">
    <property type="entry name" value="TWO-COMPONENT HISTIDINE KINASE"/>
    <property type="match status" value="1"/>
</dbReference>
<dbReference type="InterPro" id="IPR004358">
    <property type="entry name" value="Sig_transdc_His_kin-like_C"/>
</dbReference>
<feature type="transmembrane region" description="Helical" evidence="9">
    <location>
        <begin position="15"/>
        <end position="37"/>
    </location>
</feature>
<reference evidence="11 12" key="1">
    <citation type="submission" date="2017-06" db="EMBL/GenBank/DDBJ databases">
        <authorList>
            <consortium name="Pathogen Informatics"/>
        </authorList>
    </citation>
    <scope>NUCLEOTIDE SEQUENCE [LARGE SCALE GENOMIC DNA]</scope>
    <source>
        <strain evidence="11 12">NCTC10570</strain>
    </source>
</reference>
<dbReference type="Pfam" id="PF02518">
    <property type="entry name" value="HATPase_c"/>
    <property type="match status" value="1"/>
</dbReference>
<feature type="domain" description="Histidine kinase" evidence="10">
    <location>
        <begin position="214"/>
        <end position="428"/>
    </location>
</feature>
<dbReference type="Gene3D" id="1.10.287.130">
    <property type="match status" value="1"/>
</dbReference>
<comment type="subcellular location">
    <subcellularLocation>
        <location evidence="2">Membrane</location>
    </subcellularLocation>
</comment>
<accession>A0A239U6A7</accession>
<protein>
    <recommendedName>
        <fullName evidence="3">histidine kinase</fullName>
        <ecNumber evidence="3">2.7.13.3</ecNumber>
    </recommendedName>
</protein>
<keyword evidence="6" id="KW-0418">Kinase</keyword>
<dbReference type="Pfam" id="PF00512">
    <property type="entry name" value="HisKA"/>
    <property type="match status" value="1"/>
</dbReference>
<proteinExistence type="predicted"/>
<evidence type="ECO:0000313" key="12">
    <source>
        <dbReference type="Proteomes" id="UP000215383"/>
    </source>
</evidence>
<evidence type="ECO:0000256" key="1">
    <source>
        <dbReference type="ARBA" id="ARBA00000085"/>
    </source>
</evidence>
<evidence type="ECO:0000256" key="8">
    <source>
        <dbReference type="ARBA" id="ARBA00023136"/>
    </source>
</evidence>
<dbReference type="CDD" id="cd00082">
    <property type="entry name" value="HisKA"/>
    <property type="match status" value="1"/>
</dbReference>
<evidence type="ECO:0000259" key="10">
    <source>
        <dbReference type="PROSITE" id="PS50109"/>
    </source>
</evidence>
<dbReference type="eggNOG" id="COG5002">
    <property type="taxonomic scope" value="Bacteria"/>
</dbReference>
<name>A0A239U6A7_9FIRM</name>
<keyword evidence="4" id="KW-0597">Phosphoprotein</keyword>
<sequence length="428" mass="49979">MFLEFKQKIVKDYTFFTSILLMAISLSIYVTSFYMSYKEQLSHIEMLAIEESEDLFYKLNDNGLKNLSIKEELTTEDEGYFARIFVYGFDIRHDVVFEHNTLEWSKSFMEKAISQDLLEYDKVYFKFELVDNRHLKLFTTMRYPLIEQQKFLGEVYVGIEATHWAREQVRIFCYLILFNLLARFFIRYVAYRMANKAMEPVVQSFEQQKQFVANASHELRTPLSIIISGLEVLKLDDDNKLSPFSRDVMGDINDEALRMKKLIDNLLITARNDNKTLKVNKNLFSLNDVLTKLYNKFFLLADRKNIKINLNLIDDISIYADKLHIEQILAILIDNAIKYTAENGRINIKVQKQKQEVIISVIDNGKGISKEDLPHIFERFYRAEKSHTDYGNGLGLSIAKILAEKNNGKITVESEETVGSCFNLILKI</sequence>
<dbReference type="Gene3D" id="3.30.565.10">
    <property type="entry name" value="Histidine kinase-like ATPase, C-terminal domain"/>
    <property type="match status" value="1"/>
</dbReference>
<dbReference type="SMART" id="SM00388">
    <property type="entry name" value="HisKA"/>
    <property type="match status" value="1"/>
</dbReference>
<dbReference type="AlphaFoldDB" id="A0A239U6A7"/>
<evidence type="ECO:0000256" key="6">
    <source>
        <dbReference type="ARBA" id="ARBA00022777"/>
    </source>
</evidence>
<dbReference type="RefSeq" id="WP_027889145.1">
    <property type="nucleotide sequence ID" value="NZ_LT906446.1"/>
</dbReference>
<keyword evidence="7" id="KW-0902">Two-component regulatory system</keyword>
<evidence type="ECO:0000256" key="2">
    <source>
        <dbReference type="ARBA" id="ARBA00004370"/>
    </source>
</evidence>
<dbReference type="PRINTS" id="PR00344">
    <property type="entry name" value="BCTRLSENSOR"/>
</dbReference>
<dbReference type="Proteomes" id="UP000215383">
    <property type="component" value="Chromosome 1"/>
</dbReference>
<dbReference type="InterPro" id="IPR005467">
    <property type="entry name" value="His_kinase_dom"/>
</dbReference>
<dbReference type="SMART" id="SM00387">
    <property type="entry name" value="HATPase_c"/>
    <property type="match status" value="1"/>
</dbReference>
<dbReference type="InterPro" id="IPR003661">
    <property type="entry name" value="HisK_dim/P_dom"/>
</dbReference>